<dbReference type="Gene3D" id="3.90.1010.10">
    <property type="match status" value="1"/>
</dbReference>
<dbReference type="RefSeq" id="WP_420240730.1">
    <property type="nucleotide sequence ID" value="NZ_BOPV01000001.1"/>
</dbReference>
<dbReference type="GO" id="GO:0005506">
    <property type="term" value="F:iron ion binding"/>
    <property type="evidence" value="ECO:0007669"/>
    <property type="project" value="InterPro"/>
</dbReference>
<dbReference type="Proteomes" id="UP000681075">
    <property type="component" value="Unassembled WGS sequence"/>
</dbReference>
<dbReference type="EMBL" id="BOPV01000001">
    <property type="protein sequence ID" value="GIL37835.1"/>
    <property type="molecule type" value="Genomic_DNA"/>
</dbReference>
<keyword evidence="3" id="KW-1185">Reference proteome</keyword>
<protein>
    <submittedName>
        <fullName evidence="2">Iron-sulfur cluster assembly scaffold protein</fullName>
    </submittedName>
</protein>
<dbReference type="GO" id="GO:0051536">
    <property type="term" value="F:iron-sulfur cluster binding"/>
    <property type="evidence" value="ECO:0007669"/>
    <property type="project" value="InterPro"/>
</dbReference>
<dbReference type="AlphaFoldDB" id="A0A8S8X943"/>
<accession>A0A8S8X943</accession>
<gene>
    <name evidence="2" type="ORF">TMPK1_00720</name>
</gene>
<dbReference type="CDD" id="cd06664">
    <property type="entry name" value="IscU_like"/>
    <property type="match status" value="1"/>
</dbReference>
<proteinExistence type="predicted"/>
<dbReference type="GO" id="GO:0016226">
    <property type="term" value="P:iron-sulfur cluster assembly"/>
    <property type="evidence" value="ECO:0007669"/>
    <property type="project" value="InterPro"/>
</dbReference>
<evidence type="ECO:0000259" key="1">
    <source>
        <dbReference type="Pfam" id="PF01592"/>
    </source>
</evidence>
<evidence type="ECO:0000313" key="3">
    <source>
        <dbReference type="Proteomes" id="UP000681075"/>
    </source>
</evidence>
<dbReference type="InterPro" id="IPR002871">
    <property type="entry name" value="NIF_FeS_clus_asmbl_NifU_N"/>
</dbReference>
<comment type="caution">
    <text evidence="2">The sequence shown here is derived from an EMBL/GenBank/DDBJ whole genome shotgun (WGS) entry which is preliminary data.</text>
</comment>
<dbReference type="Pfam" id="PF01592">
    <property type="entry name" value="NifU_N"/>
    <property type="match status" value="1"/>
</dbReference>
<dbReference type="SUPFAM" id="SSF82649">
    <property type="entry name" value="SufE/NifU"/>
    <property type="match status" value="1"/>
</dbReference>
<evidence type="ECO:0000313" key="2">
    <source>
        <dbReference type="EMBL" id="GIL37835.1"/>
    </source>
</evidence>
<name>A0A8S8X943_9PROT</name>
<dbReference type="PANTHER" id="PTHR10093">
    <property type="entry name" value="IRON-SULFUR CLUSTER ASSEMBLY ENZYME NIFU HOMOLOG"/>
    <property type="match status" value="1"/>
</dbReference>
<dbReference type="NCBIfam" id="TIGR01994">
    <property type="entry name" value="SUF_scaf_2"/>
    <property type="match status" value="1"/>
</dbReference>
<reference evidence="2" key="1">
    <citation type="submission" date="2021-02" db="EMBL/GenBank/DDBJ databases">
        <title>Genome sequence of Rhodospirillales sp. strain TMPK1 isolated from soil.</title>
        <authorList>
            <person name="Nakai R."/>
            <person name="Kusada H."/>
            <person name="Tamaki H."/>
        </authorList>
    </citation>
    <scope>NUCLEOTIDE SEQUENCE</scope>
    <source>
        <strain evidence="2">TMPK1</strain>
    </source>
</reference>
<organism evidence="2 3">
    <name type="scientific">Roseiterribacter gracilis</name>
    <dbReference type="NCBI Taxonomy" id="2812848"/>
    <lineage>
        <taxon>Bacteria</taxon>
        <taxon>Pseudomonadati</taxon>
        <taxon>Pseudomonadota</taxon>
        <taxon>Alphaproteobacteria</taxon>
        <taxon>Rhodospirillales</taxon>
        <taxon>Roseiterribacteraceae</taxon>
        <taxon>Roseiterribacter</taxon>
    </lineage>
</organism>
<feature type="domain" description="NIF system FeS cluster assembly NifU N-terminal" evidence="1">
    <location>
        <begin position="11"/>
        <end position="135"/>
    </location>
</feature>
<sequence>MSASEDLRDLYQEIVLDHGKHPRNLRKPAEANRIGHGYNAMCGDKIDVYLTIGSDGRITDAAFQGQGCAISTASASIMTETLKGFTEEEAKSLYQSVHALCTEDDAVLPDSLDDDTADRLMVLAGVRQYPMRVKCATLAWHTMQAAIDGQANEVST</sequence>